<feature type="region of interest" description="Disordered" evidence="1">
    <location>
        <begin position="40"/>
        <end position="63"/>
    </location>
</feature>
<organism evidence="2 3">
    <name type="scientific">Bauldia litoralis</name>
    <dbReference type="NCBI Taxonomy" id="665467"/>
    <lineage>
        <taxon>Bacteria</taxon>
        <taxon>Pseudomonadati</taxon>
        <taxon>Pseudomonadota</taxon>
        <taxon>Alphaproteobacteria</taxon>
        <taxon>Hyphomicrobiales</taxon>
        <taxon>Kaistiaceae</taxon>
        <taxon>Bauldia</taxon>
    </lineage>
</organism>
<dbReference type="Proteomes" id="UP000199071">
    <property type="component" value="Unassembled WGS sequence"/>
</dbReference>
<dbReference type="STRING" id="665467.SAMN02982931_02175"/>
<sequence>MGAFLTFVGVVVAIFLWWRRFNRTHTTVMSALKRAETSLQKRAPQTLEKDPKTGVYRAPRREG</sequence>
<name>A0A1G6C846_9HYPH</name>
<evidence type="ECO:0000313" key="3">
    <source>
        <dbReference type="Proteomes" id="UP000199071"/>
    </source>
</evidence>
<gene>
    <name evidence="2" type="ORF">SAMN02982931_02175</name>
</gene>
<dbReference type="AlphaFoldDB" id="A0A1G6C846"/>
<keyword evidence="3" id="KW-1185">Reference proteome</keyword>
<dbReference type="RefSeq" id="WP_090876460.1">
    <property type="nucleotide sequence ID" value="NZ_FMXQ01000004.1"/>
</dbReference>
<protein>
    <submittedName>
        <fullName evidence="2">Uncharacterized protein</fullName>
    </submittedName>
</protein>
<reference evidence="2 3" key="1">
    <citation type="submission" date="2016-10" db="EMBL/GenBank/DDBJ databases">
        <authorList>
            <person name="de Groot N.N."/>
        </authorList>
    </citation>
    <scope>NUCLEOTIDE SEQUENCE [LARGE SCALE GENOMIC DNA]</scope>
    <source>
        <strain evidence="2 3">ATCC 35022</strain>
    </source>
</reference>
<evidence type="ECO:0000256" key="1">
    <source>
        <dbReference type="SAM" id="MobiDB-lite"/>
    </source>
</evidence>
<evidence type="ECO:0000313" key="2">
    <source>
        <dbReference type="EMBL" id="SDB29035.1"/>
    </source>
</evidence>
<dbReference type="OrthoDB" id="9804139at2"/>
<proteinExistence type="predicted"/>
<dbReference type="EMBL" id="FMXQ01000004">
    <property type="protein sequence ID" value="SDB29035.1"/>
    <property type="molecule type" value="Genomic_DNA"/>
</dbReference>
<accession>A0A1G6C846</accession>